<gene>
    <name evidence="1" type="ORF">MmTuc01_0276</name>
</gene>
<protein>
    <submittedName>
        <fullName evidence="1">Uncharacterized protein</fullName>
    </submittedName>
</protein>
<dbReference type="KEGG" id="mmaz:MmTuc01_0276"/>
<dbReference type="HOGENOM" id="CLU_3302727_0_0_2"/>
<evidence type="ECO:0000313" key="1">
    <source>
        <dbReference type="EMBL" id="AGF95725.1"/>
    </source>
</evidence>
<proteinExistence type="predicted"/>
<evidence type="ECO:0000313" key="2">
    <source>
        <dbReference type="Proteomes" id="UP000011718"/>
    </source>
</evidence>
<dbReference type="BioCyc" id="MMAZ1236903:G139K-273-MONOMER"/>
<dbReference type="Proteomes" id="UP000011718">
    <property type="component" value="Chromosome"/>
</dbReference>
<dbReference type="AlphaFoldDB" id="M1Q0B6"/>
<sequence>MTGLPLKKLLLSFAVTYLKIKVEKYLRYRGLEKRQPVNI</sequence>
<dbReference type="EMBL" id="CP004144">
    <property type="protein sequence ID" value="AGF95725.1"/>
    <property type="molecule type" value="Genomic_DNA"/>
</dbReference>
<accession>M1Q0B6</accession>
<reference evidence="1 2" key="1">
    <citation type="journal article" date="2013" name="Genome Announc.">
        <title>Complete Genome of a Methanosarcina mazei Strain Isolated from Sediment Samples from an Amazonian Flooded Area.</title>
        <authorList>
            <person name="Assis das Gracas D."/>
            <person name="Thiago Juca Ramos R."/>
            <person name="Vieira Araujo A.C."/>
            <person name="Zahlouth R."/>
            <person name="Ribeiro Carneiro A."/>
            <person name="Souza Lopes T."/>
            <person name="Azevedo Barauna R."/>
            <person name="Azevedo V."/>
            <person name="Cruz Schneider M.P."/>
            <person name="Pellizari V.H."/>
            <person name="Silva A."/>
        </authorList>
    </citation>
    <scope>NUCLEOTIDE SEQUENCE [LARGE SCALE GENOMIC DNA]</scope>
    <source>
        <strain evidence="1 2">Tuc01</strain>
    </source>
</reference>
<name>M1Q0B6_METMZ</name>
<organism evidence="1 2">
    <name type="scientific">Methanosarcina mazei Tuc01</name>
    <dbReference type="NCBI Taxonomy" id="1236903"/>
    <lineage>
        <taxon>Archaea</taxon>
        <taxon>Methanobacteriati</taxon>
        <taxon>Methanobacteriota</taxon>
        <taxon>Stenosarchaea group</taxon>
        <taxon>Methanomicrobia</taxon>
        <taxon>Methanosarcinales</taxon>
        <taxon>Methanosarcinaceae</taxon>
        <taxon>Methanosarcina</taxon>
    </lineage>
</organism>